<evidence type="ECO:0000256" key="2">
    <source>
        <dbReference type="ARBA" id="ARBA00004477"/>
    </source>
</evidence>
<evidence type="ECO:0000256" key="12">
    <source>
        <dbReference type="ARBA" id="ARBA00023136"/>
    </source>
</evidence>
<dbReference type="PANTHER" id="PTHR12147">
    <property type="entry name" value="METALLOPEPTIDASE M28 FAMILY MEMBER"/>
    <property type="match status" value="1"/>
</dbReference>
<evidence type="ECO:0000256" key="14">
    <source>
        <dbReference type="ARBA" id="ARBA00078796"/>
    </source>
</evidence>
<dbReference type="EMBL" id="GEZM01031049">
    <property type="protein sequence ID" value="JAV85091.1"/>
    <property type="molecule type" value="Transcribed_RNA"/>
</dbReference>
<keyword evidence="6" id="KW-0479">Metal-binding</keyword>
<evidence type="ECO:0000259" key="17">
    <source>
        <dbReference type="Pfam" id="PF22248"/>
    </source>
</evidence>
<organism evidence="19">
    <name type="scientific">Photinus pyralis</name>
    <name type="common">Common eastern firefly</name>
    <name type="synonym">Lampyris pyralis</name>
    <dbReference type="NCBI Taxonomy" id="7054"/>
    <lineage>
        <taxon>Eukaryota</taxon>
        <taxon>Metazoa</taxon>
        <taxon>Ecdysozoa</taxon>
        <taxon>Arthropoda</taxon>
        <taxon>Hexapoda</taxon>
        <taxon>Insecta</taxon>
        <taxon>Pterygota</taxon>
        <taxon>Neoptera</taxon>
        <taxon>Endopterygota</taxon>
        <taxon>Coleoptera</taxon>
        <taxon>Polyphaga</taxon>
        <taxon>Elateriformia</taxon>
        <taxon>Elateroidea</taxon>
        <taxon>Lampyridae</taxon>
        <taxon>Lampyrinae</taxon>
        <taxon>Photinus</taxon>
    </lineage>
</organism>
<protein>
    <recommendedName>
        <fullName evidence="14">FXNA-like protease</fullName>
    </recommendedName>
</protein>
<dbReference type="Pfam" id="PF22249">
    <property type="entry name" value="ERMP1-TM"/>
    <property type="match status" value="1"/>
</dbReference>
<dbReference type="InterPro" id="IPR045175">
    <property type="entry name" value="M28_fam"/>
</dbReference>
<feature type="transmembrane region" description="Helical" evidence="15">
    <location>
        <begin position="440"/>
        <end position="463"/>
    </location>
</feature>
<accession>A0A1Y1MHH8</accession>
<evidence type="ECO:0000256" key="9">
    <source>
        <dbReference type="ARBA" id="ARBA00022833"/>
    </source>
</evidence>
<dbReference type="InterPro" id="IPR007484">
    <property type="entry name" value="Peptidase_M28"/>
</dbReference>
<feature type="transmembrane region" description="Helical" evidence="15">
    <location>
        <begin position="483"/>
        <end position="501"/>
    </location>
</feature>
<dbReference type="CDD" id="cd03875">
    <property type="entry name" value="M28_Fxna_like"/>
    <property type="match status" value="1"/>
</dbReference>
<feature type="transmembrane region" description="Helical" evidence="15">
    <location>
        <begin position="402"/>
        <end position="428"/>
    </location>
</feature>
<dbReference type="PANTHER" id="PTHR12147:SF22">
    <property type="entry name" value="ENDOPLASMIC RETICULUM METALLOPEPTIDASE 1"/>
    <property type="match status" value="1"/>
</dbReference>
<feature type="transmembrane region" description="Helical" evidence="15">
    <location>
        <begin position="534"/>
        <end position="553"/>
    </location>
</feature>
<dbReference type="EMBL" id="GEZM01031051">
    <property type="protein sequence ID" value="JAV85086.1"/>
    <property type="molecule type" value="Transcribed_RNA"/>
</dbReference>
<keyword evidence="5 15" id="KW-0812">Transmembrane</keyword>
<comment type="cofactor">
    <cofactor evidence="1">
        <name>Zn(2+)</name>
        <dbReference type="ChEBI" id="CHEBI:29105"/>
    </cofactor>
</comment>
<evidence type="ECO:0000259" key="16">
    <source>
        <dbReference type="Pfam" id="PF04389"/>
    </source>
</evidence>
<evidence type="ECO:0000256" key="4">
    <source>
        <dbReference type="ARBA" id="ARBA00022670"/>
    </source>
</evidence>
<dbReference type="GO" id="GO:0008235">
    <property type="term" value="F:metalloexopeptidase activity"/>
    <property type="evidence" value="ECO:0007669"/>
    <property type="project" value="InterPro"/>
</dbReference>
<comment type="similarity">
    <text evidence="3">Belongs to the peptidase M28 family.</text>
</comment>
<evidence type="ECO:0000256" key="6">
    <source>
        <dbReference type="ARBA" id="ARBA00022723"/>
    </source>
</evidence>
<feature type="transmembrane region" description="Helical" evidence="15">
    <location>
        <begin position="508"/>
        <end position="528"/>
    </location>
</feature>
<dbReference type="EMBL" id="GEZM01031045">
    <property type="protein sequence ID" value="JAV85099.1"/>
    <property type="molecule type" value="Transcribed_RNA"/>
</dbReference>
<keyword evidence="8" id="KW-0256">Endoplasmic reticulum</keyword>
<feature type="domain" description="Peptidase M28" evidence="16">
    <location>
        <begin position="138"/>
        <end position="330"/>
    </location>
</feature>
<dbReference type="FunFam" id="3.40.630.10:FF:000008">
    <property type="entry name" value="Endoplasmic reticulum metallopeptidase 1"/>
    <property type="match status" value="1"/>
</dbReference>
<dbReference type="Pfam" id="PF04389">
    <property type="entry name" value="Peptidase_M28"/>
    <property type="match status" value="1"/>
</dbReference>
<evidence type="ECO:0000256" key="11">
    <source>
        <dbReference type="ARBA" id="ARBA00023049"/>
    </source>
</evidence>
<keyword evidence="11" id="KW-0482">Metalloprotease</keyword>
<dbReference type="InterPro" id="IPR053974">
    <property type="entry name" value="ERMP1_1-A_TM"/>
</dbReference>
<keyword evidence="12 15" id="KW-0472">Membrane</keyword>
<feature type="domain" description="Endoplasmic reticulum metallopeptidase 1-like C-terminal" evidence="17">
    <location>
        <begin position="634"/>
        <end position="857"/>
    </location>
</feature>
<proteinExistence type="inferred from homology"/>
<evidence type="ECO:0000256" key="10">
    <source>
        <dbReference type="ARBA" id="ARBA00022989"/>
    </source>
</evidence>
<dbReference type="SUPFAM" id="SSF53187">
    <property type="entry name" value="Zn-dependent exopeptidases"/>
    <property type="match status" value="1"/>
</dbReference>
<evidence type="ECO:0000256" key="13">
    <source>
        <dbReference type="ARBA" id="ARBA00023180"/>
    </source>
</evidence>
<feature type="transmembrane region" description="Helical" evidence="15">
    <location>
        <begin position="20"/>
        <end position="39"/>
    </location>
</feature>
<reference evidence="19" key="1">
    <citation type="journal article" date="2016" name="Sci. Rep.">
        <title>Molecular characterization of firefly nuptial gifts: a multi-omics approach sheds light on postcopulatory sexual selection.</title>
        <authorList>
            <person name="Al-Wathiqui N."/>
            <person name="Fallon T.R."/>
            <person name="South A."/>
            <person name="Weng J.K."/>
            <person name="Lewis S.M."/>
        </authorList>
    </citation>
    <scope>NUCLEOTIDE SEQUENCE</scope>
</reference>
<evidence type="ECO:0000256" key="8">
    <source>
        <dbReference type="ARBA" id="ARBA00022824"/>
    </source>
</evidence>
<keyword evidence="9" id="KW-0862">Zinc</keyword>
<dbReference type="GO" id="GO:0006508">
    <property type="term" value="P:proteolysis"/>
    <property type="evidence" value="ECO:0007669"/>
    <property type="project" value="UniProtKB-KW"/>
</dbReference>
<comment type="subcellular location">
    <subcellularLocation>
        <location evidence="2">Endoplasmic reticulum membrane</location>
        <topology evidence="2">Multi-pass membrane protein</topology>
    </subcellularLocation>
</comment>
<dbReference type="GO" id="GO:0046872">
    <property type="term" value="F:metal ion binding"/>
    <property type="evidence" value="ECO:0007669"/>
    <property type="project" value="UniProtKB-KW"/>
</dbReference>
<evidence type="ECO:0000256" key="15">
    <source>
        <dbReference type="SAM" id="Phobius"/>
    </source>
</evidence>
<name>A0A1Y1MHH8_PHOPY</name>
<evidence type="ECO:0000256" key="5">
    <source>
        <dbReference type="ARBA" id="ARBA00022692"/>
    </source>
</evidence>
<dbReference type="InterPro" id="IPR048024">
    <property type="entry name" value="Fxna-like_M28_dom"/>
</dbReference>
<feature type="transmembrane region" description="Helical" evidence="15">
    <location>
        <begin position="356"/>
        <end position="382"/>
    </location>
</feature>
<dbReference type="InterPro" id="IPR053973">
    <property type="entry name" value="ERMP1-like_C"/>
</dbReference>
<dbReference type="EMBL" id="GEZM01031048">
    <property type="protein sequence ID" value="JAV85094.1"/>
    <property type="molecule type" value="Transcribed_RNA"/>
</dbReference>
<sequence length="859" mass="96323">MHQDYKIHKMKNGAHSVHPIIGFIFILSIFCLYGVVYLIDGWLPKPLTVADEKYYPSDFITERAQQHLKALTSIGPRVVGSRENEIQAVEYLTGAIRTIWQFAHTSHNIELDLQLVSGSYFIEFMPYGVINAYSNVQNVVVKLHARHATNNSLLVNAHFDSVSTSPGGSDDGINCAIMLEVLQKHTQTVNNLQHNIIFLFNGAEETGLQASHGFITQHKWAKEVRVVINLEAAGAGGKEILFQSGPKSPWLIDYYKKVPRPNGQVAGEEFFQSGAIPSDTDFRIFRDFGGAVGLDFAYDRNGYRYHTSFDDFENIPNGSYQHGGDNALALIRYLANAPELANIHGQIRESVVYYDFMGLFMVSYSGSTIIILNVLVSILSLAVALKSFYDFNLALSYESFKYIGLCVLVMLSSIIFALLFVLGVAVVIDSLKFSMSWYGNTWIILGLYNVPVIVVSFGIVALYNNYNTKVNLGISIHAQLQAHILRLIWTLLVLIGTCCGIRSTYAILVIVLFQTASFLVIHIFRLQYSVHKWAMVYVVFTLIPNIFLMKSGLEFVSLMVPICGRIGSEKNPEIIVGVAVLVLTIPISSSYAPLLVLLRKPHLLLATLSAVFVIFFIIVFTPLGFPYSGTENSPAPQRYWIYHLQKQIHYDNSGTKNKSGFFLFNLDRNSPNSIKQYVSEMKSMTEIEDCDAIFCGLPLASPRMVSTLYRSTWIPADPPILPTDIDLALNSKTVEDGIIVFNFTILGADSMSIYLSPKNGAKLDAISLVENLPDPIVWEKRSVYLIMYTSGKGKPQLTFTVSIKKPDVWNASVVDVAVAGKFMNDKYFVKTKAYEYFLAQFPKWTTLYPWLGIYKSWTF</sequence>
<evidence type="ECO:0000313" key="19">
    <source>
        <dbReference type="EMBL" id="JAV85091.1"/>
    </source>
</evidence>
<keyword evidence="13" id="KW-0325">Glycoprotein</keyword>
<keyword evidence="4" id="KW-0645">Protease</keyword>
<evidence type="ECO:0000259" key="18">
    <source>
        <dbReference type="Pfam" id="PF22249"/>
    </source>
</evidence>
<feature type="transmembrane region" description="Helical" evidence="15">
    <location>
        <begin position="574"/>
        <end position="597"/>
    </location>
</feature>
<evidence type="ECO:0000256" key="1">
    <source>
        <dbReference type="ARBA" id="ARBA00001947"/>
    </source>
</evidence>
<dbReference type="AlphaFoldDB" id="A0A1Y1MHH8"/>
<dbReference type="GO" id="GO:0005789">
    <property type="term" value="C:endoplasmic reticulum membrane"/>
    <property type="evidence" value="ECO:0007669"/>
    <property type="project" value="UniProtKB-SubCell"/>
</dbReference>
<feature type="domain" description="Endoplasmic reticulum metallopeptidase 1/1-A TM" evidence="18">
    <location>
        <begin position="406"/>
        <end position="619"/>
    </location>
</feature>
<dbReference type="Pfam" id="PF22248">
    <property type="entry name" value="ERMP1_C"/>
    <property type="match status" value="1"/>
</dbReference>
<evidence type="ECO:0000256" key="3">
    <source>
        <dbReference type="ARBA" id="ARBA00010918"/>
    </source>
</evidence>
<evidence type="ECO:0000256" key="7">
    <source>
        <dbReference type="ARBA" id="ARBA00022801"/>
    </source>
</evidence>
<keyword evidence="7" id="KW-0378">Hydrolase</keyword>
<dbReference type="Gene3D" id="3.40.630.10">
    <property type="entry name" value="Zn peptidases"/>
    <property type="match status" value="1"/>
</dbReference>
<keyword evidence="10 15" id="KW-1133">Transmembrane helix</keyword>
<feature type="transmembrane region" description="Helical" evidence="15">
    <location>
        <begin position="603"/>
        <end position="625"/>
    </location>
</feature>